<keyword evidence="3" id="KW-1185">Reference proteome</keyword>
<keyword evidence="1" id="KW-1133">Transmembrane helix</keyword>
<reference evidence="3" key="1">
    <citation type="journal article" date="2019" name="Int. J. Syst. Evol. Microbiol.">
        <title>The Global Catalogue of Microorganisms (GCM) 10K type strain sequencing project: providing services to taxonomists for standard genome sequencing and annotation.</title>
        <authorList>
            <consortium name="The Broad Institute Genomics Platform"/>
            <consortium name="The Broad Institute Genome Sequencing Center for Infectious Disease"/>
            <person name="Wu L."/>
            <person name="Ma J."/>
        </authorList>
    </citation>
    <scope>NUCLEOTIDE SEQUENCE [LARGE SCALE GENOMIC DNA]</scope>
    <source>
        <strain evidence="3">NBRC 111980</strain>
    </source>
</reference>
<gene>
    <name evidence="2" type="ORF">GCM10007901_27400</name>
</gene>
<feature type="transmembrane region" description="Helical" evidence="1">
    <location>
        <begin position="118"/>
        <end position="138"/>
    </location>
</feature>
<evidence type="ECO:0000313" key="3">
    <source>
        <dbReference type="Proteomes" id="UP001156670"/>
    </source>
</evidence>
<keyword evidence="1" id="KW-0812">Transmembrane</keyword>
<protein>
    <recommendedName>
        <fullName evidence="4">Transmembrane protein</fullName>
    </recommendedName>
</protein>
<evidence type="ECO:0000313" key="2">
    <source>
        <dbReference type="EMBL" id="GLQ93789.1"/>
    </source>
</evidence>
<dbReference type="EMBL" id="BSOB01000025">
    <property type="protein sequence ID" value="GLQ93789.1"/>
    <property type="molecule type" value="Genomic_DNA"/>
</dbReference>
<evidence type="ECO:0000256" key="1">
    <source>
        <dbReference type="SAM" id="Phobius"/>
    </source>
</evidence>
<accession>A0ABQ5XRD4</accession>
<comment type="caution">
    <text evidence="2">The sequence shown here is derived from an EMBL/GenBank/DDBJ whole genome shotgun (WGS) entry which is preliminary data.</text>
</comment>
<sequence>MSEPSQTDPFATLWQSTPKPDTRQLLLDLQRLHKAQQWHSRILIIILCGVALFLVFEEATGRSGTHGLLSALWIAFVAGAIGYQRARCRAVDPLDLDTVSLLKRMIARAERGLFQARCLYLGAPMGAVAGEVLMRVLAPKSVPGGHVVQPSLVLIQTIVGLIALVAMIIAGLALARARRSQLHELTGKLKSLEESL</sequence>
<proteinExistence type="predicted"/>
<dbReference type="RefSeq" id="WP_284321490.1">
    <property type="nucleotide sequence ID" value="NZ_BSOB01000025.1"/>
</dbReference>
<organism evidence="2 3">
    <name type="scientific">Dyella acidisoli</name>
    <dbReference type="NCBI Taxonomy" id="1867834"/>
    <lineage>
        <taxon>Bacteria</taxon>
        <taxon>Pseudomonadati</taxon>
        <taxon>Pseudomonadota</taxon>
        <taxon>Gammaproteobacteria</taxon>
        <taxon>Lysobacterales</taxon>
        <taxon>Rhodanobacteraceae</taxon>
        <taxon>Dyella</taxon>
    </lineage>
</organism>
<feature type="transmembrane region" description="Helical" evidence="1">
    <location>
        <begin position="153"/>
        <end position="175"/>
    </location>
</feature>
<feature type="transmembrane region" description="Helical" evidence="1">
    <location>
        <begin position="68"/>
        <end position="86"/>
    </location>
</feature>
<dbReference type="Proteomes" id="UP001156670">
    <property type="component" value="Unassembled WGS sequence"/>
</dbReference>
<feature type="transmembrane region" description="Helical" evidence="1">
    <location>
        <begin position="38"/>
        <end position="56"/>
    </location>
</feature>
<name>A0ABQ5XRD4_9GAMM</name>
<keyword evidence="1" id="KW-0472">Membrane</keyword>
<evidence type="ECO:0008006" key="4">
    <source>
        <dbReference type="Google" id="ProtNLM"/>
    </source>
</evidence>